<dbReference type="Proteomes" id="UP000192434">
    <property type="component" value="Unassembled WGS sequence"/>
</dbReference>
<evidence type="ECO:0000256" key="2">
    <source>
        <dbReference type="SAM" id="SignalP"/>
    </source>
</evidence>
<dbReference type="EMBL" id="MVII01000063">
    <property type="protein sequence ID" value="ORB47344.1"/>
    <property type="molecule type" value="Genomic_DNA"/>
</dbReference>
<proteinExistence type="predicted"/>
<keyword evidence="2" id="KW-0732">Signal</keyword>
<sequence>MKNLKKLFVRGGSAVAVGAALVVSQSASAAGWDYSSLTSDVDFSTIATSVLAVAALLATVYAGIKGARMVLGFLRS</sequence>
<keyword evidence="1" id="KW-1133">Transmembrane helix</keyword>
<reference evidence="3 4" key="1">
    <citation type="submission" date="2016-12" db="EMBL/GenBank/DDBJ databases">
        <title>The new phylogeny of genus Mycobacterium.</title>
        <authorList>
            <person name="Tortoli E."/>
            <person name="Trovato A."/>
            <person name="Cirillo D.M."/>
        </authorList>
    </citation>
    <scope>NUCLEOTIDE SEQUENCE [LARGE SCALE GENOMIC DNA]</scope>
    <source>
        <strain evidence="3 4">CCUG 66554</strain>
    </source>
</reference>
<protein>
    <recommendedName>
        <fullName evidence="5">Phage coat protein</fullName>
    </recommendedName>
</protein>
<keyword evidence="1" id="KW-0812">Transmembrane</keyword>
<evidence type="ECO:0000313" key="3">
    <source>
        <dbReference type="EMBL" id="ORB47344.1"/>
    </source>
</evidence>
<gene>
    <name evidence="3" type="ORF">BST43_26135</name>
</gene>
<dbReference type="RefSeq" id="WP_003159148.1">
    <property type="nucleotide sequence ID" value="NZ_MVII01000063.1"/>
</dbReference>
<feature type="chain" id="PRO_5010865001" description="Phage coat protein" evidence="2">
    <location>
        <begin position="30"/>
        <end position="76"/>
    </location>
</feature>
<keyword evidence="1" id="KW-0472">Membrane</keyword>
<evidence type="ECO:0000256" key="1">
    <source>
        <dbReference type="SAM" id="Phobius"/>
    </source>
</evidence>
<evidence type="ECO:0008006" key="5">
    <source>
        <dbReference type="Google" id="ProtNLM"/>
    </source>
</evidence>
<organism evidence="3 4">
    <name type="scientific">Mycobacteroides saopaulense</name>
    <dbReference type="NCBI Taxonomy" id="1578165"/>
    <lineage>
        <taxon>Bacteria</taxon>
        <taxon>Bacillati</taxon>
        <taxon>Actinomycetota</taxon>
        <taxon>Actinomycetes</taxon>
        <taxon>Mycobacteriales</taxon>
        <taxon>Mycobacteriaceae</taxon>
        <taxon>Mycobacteroides</taxon>
    </lineage>
</organism>
<comment type="caution">
    <text evidence="3">The sequence shown here is derived from an EMBL/GenBank/DDBJ whole genome shotgun (WGS) entry which is preliminary data.</text>
</comment>
<dbReference type="AlphaFoldDB" id="A0A1X0IIE9"/>
<evidence type="ECO:0000313" key="4">
    <source>
        <dbReference type="Proteomes" id="UP000192434"/>
    </source>
</evidence>
<feature type="signal peptide" evidence="2">
    <location>
        <begin position="1"/>
        <end position="29"/>
    </location>
</feature>
<name>A0A1X0IIE9_9MYCO</name>
<feature type="transmembrane region" description="Helical" evidence="1">
    <location>
        <begin position="45"/>
        <end position="64"/>
    </location>
</feature>
<accession>A0A1X0IIE9</accession>